<feature type="region of interest" description="Disordered" evidence="1">
    <location>
        <begin position="312"/>
        <end position="334"/>
    </location>
</feature>
<evidence type="ECO:0000256" key="1">
    <source>
        <dbReference type="SAM" id="MobiDB-lite"/>
    </source>
</evidence>
<protein>
    <submittedName>
        <fullName evidence="2">Molybdopterin-binding protein</fullName>
    </submittedName>
</protein>
<reference evidence="2 3" key="1">
    <citation type="submission" date="2023-04" db="EMBL/GenBank/DDBJ databases">
        <title>Jannaschia ovalis sp. nov., a marine bacterium isolated from sea tidal flat.</title>
        <authorList>
            <person name="Kwon D.Y."/>
            <person name="Kim J.-J."/>
        </authorList>
    </citation>
    <scope>NUCLEOTIDE SEQUENCE [LARGE SCALE GENOMIC DNA]</scope>
    <source>
        <strain evidence="2 3">GRR-S6-38</strain>
    </source>
</reference>
<dbReference type="RefSeq" id="WP_279964795.1">
    <property type="nucleotide sequence ID" value="NZ_CP122537.1"/>
</dbReference>
<evidence type="ECO:0000313" key="3">
    <source>
        <dbReference type="Proteomes" id="UP001243420"/>
    </source>
</evidence>
<keyword evidence="3" id="KW-1185">Reference proteome</keyword>
<name>A0ABY8LAE7_9RHOB</name>
<dbReference type="Proteomes" id="UP001243420">
    <property type="component" value="Chromosome"/>
</dbReference>
<dbReference type="SUPFAM" id="SSF53218">
    <property type="entry name" value="Molybdenum cofactor biosynthesis proteins"/>
    <property type="match status" value="1"/>
</dbReference>
<evidence type="ECO:0000313" key="2">
    <source>
        <dbReference type="EMBL" id="WGH78106.1"/>
    </source>
</evidence>
<dbReference type="InterPro" id="IPR036425">
    <property type="entry name" value="MoaB/Mog-like_dom_sf"/>
</dbReference>
<dbReference type="CDD" id="cd03522">
    <property type="entry name" value="MoeA_like"/>
    <property type="match status" value="1"/>
</dbReference>
<sequence>MKFGPTPLAEAEGAVLAHSVATPEGRLRKGTVLDAGAVARLRAAGLSEVIAARLEPGDVGENPAAARLAAAICGDGLELREAFTGRANLHAEGPGILRVDAEKIAAANAVDPTITVATLPEWQRVTAGMMAATVKIIAYAVDGAALDRACAAGRGALSLARPVVPRADLIVTELDGAADGAEAVAMRLDRLGIAYAIHRVPHTAETLRAALAGCRAPLRLVLTASATSDIRDVGPAALVAAGGRLTRFGMPVDPGNLLFLGTLDGAEVIGLPGCARSPALNGADWVLERVACGVPVGDAEIAAMGVGGLLKEIPTRPQPRERRRRAQPRGDAAK</sequence>
<gene>
    <name evidence="2" type="ORF">P8627_13870</name>
</gene>
<proteinExistence type="predicted"/>
<dbReference type="Gene3D" id="3.40.980.10">
    <property type="entry name" value="MoaB/Mog-like domain"/>
    <property type="match status" value="1"/>
</dbReference>
<dbReference type="EMBL" id="CP122537">
    <property type="protein sequence ID" value="WGH78106.1"/>
    <property type="molecule type" value="Genomic_DNA"/>
</dbReference>
<organism evidence="2 3">
    <name type="scientific">Jannaschia ovalis</name>
    <dbReference type="NCBI Taxonomy" id="3038773"/>
    <lineage>
        <taxon>Bacteria</taxon>
        <taxon>Pseudomonadati</taxon>
        <taxon>Pseudomonadota</taxon>
        <taxon>Alphaproteobacteria</taxon>
        <taxon>Rhodobacterales</taxon>
        <taxon>Roseobacteraceae</taxon>
        <taxon>Jannaschia</taxon>
    </lineage>
</organism>
<accession>A0ABY8LAE7</accession>